<dbReference type="InterPro" id="IPR052187">
    <property type="entry name" value="MFSD1"/>
</dbReference>
<dbReference type="EMBL" id="JH767254">
    <property type="protein sequence ID" value="EQC25818.1"/>
    <property type="molecule type" value="Genomic_DNA"/>
</dbReference>
<dbReference type="STRING" id="1156394.T0R1E3"/>
<evidence type="ECO:0000256" key="20">
    <source>
        <dbReference type="ARBA" id="ARBA00044924"/>
    </source>
</evidence>
<evidence type="ECO:0000256" key="6">
    <source>
        <dbReference type="ARBA" id="ARBA00023136"/>
    </source>
</evidence>
<dbReference type="Proteomes" id="UP000030762">
    <property type="component" value="Unassembled WGS sequence"/>
</dbReference>
<comment type="similarity">
    <text evidence="2">Belongs to the major facilitator superfamily.</text>
</comment>
<dbReference type="Pfam" id="PF07690">
    <property type="entry name" value="MFS_1"/>
    <property type="match status" value="1"/>
</dbReference>
<dbReference type="PANTHER" id="PTHR23512:SF3">
    <property type="entry name" value="MAJOR FACILITATOR SUPERFAMILY DOMAIN-CONTAINING PROTEIN 1"/>
    <property type="match status" value="1"/>
</dbReference>
<evidence type="ECO:0000256" key="12">
    <source>
        <dbReference type="ARBA" id="ARBA00044891"/>
    </source>
</evidence>
<comment type="catalytic activity">
    <reaction evidence="8">
        <text>L-lysyl-L-alanine(out) = L-lysyl-L-alanine(in)</text>
        <dbReference type="Rhea" id="RHEA:79399"/>
        <dbReference type="ChEBI" id="CHEBI:229954"/>
    </reaction>
</comment>
<comment type="catalytic activity">
    <reaction evidence="20">
        <text>L-lysyl-glycine(out) = L-lysyl-glycine(in)</text>
        <dbReference type="Rhea" id="RHEA:79407"/>
        <dbReference type="ChEBI" id="CHEBI:191202"/>
    </reaction>
</comment>
<evidence type="ECO:0000256" key="10">
    <source>
        <dbReference type="ARBA" id="ARBA00044881"/>
    </source>
</evidence>
<evidence type="ECO:0000256" key="3">
    <source>
        <dbReference type="ARBA" id="ARBA00022448"/>
    </source>
</evidence>
<dbReference type="GO" id="GO:0022857">
    <property type="term" value="F:transmembrane transporter activity"/>
    <property type="evidence" value="ECO:0007669"/>
    <property type="project" value="InterPro"/>
</dbReference>
<feature type="transmembrane region" description="Helical" evidence="25">
    <location>
        <begin position="168"/>
        <end position="190"/>
    </location>
</feature>
<keyword evidence="4 25" id="KW-0812">Transmembrane</keyword>
<evidence type="ECO:0000256" key="24">
    <source>
        <dbReference type="ARBA" id="ARBA00046376"/>
    </source>
</evidence>
<dbReference type="InParanoid" id="T0R1E3"/>
<evidence type="ECO:0000256" key="4">
    <source>
        <dbReference type="ARBA" id="ARBA00022692"/>
    </source>
</evidence>
<sequence length="500" mass="55296">MASETETTPLRMQYILAKASRWQPWKATSPTHRFFLLLCVCWVPFGGHFVKNGMSSLEQLMLDDPTYPISNTMYGAINSAVSVPNMVLPFLGGHMLDRKGSGCILFFLVLMSCGQTLFAWAMGAHQWSYALAGRIIFGMGEGSVVVGARAIVAYWFDASELTFAMGTMVAVTNVAKMLAKATVAPVALHYGGYVYGFWYGDAICLGSLLFAIAVVRITRVLKRLKKRLKFQVRTGAPFDPTLRWLKMYFVVQHKPTLERLGHTTLRDFTGSFPAMFWIVVALHVTFINVFHLFQNISASYLYQVHGYSIVNAGYMSSLSHSLVMFSPFLGLLLDMVGGRLVWVILSTLCGVMAYAWLIFTSWTPIVPLLLISLCLSTTPAVLMASIPLTIPKERFGIAFGIVEVLDAFGATCGNVLVGYLRDTTGAFDYDLYFFLFLAVTAFGLSLLLYVQDAHHGGVLGAPTYKPRARSICDDADAVVDLAQLYVETDSEASPPPRRFH</sequence>
<evidence type="ECO:0000256" key="18">
    <source>
        <dbReference type="ARBA" id="ARBA00044912"/>
    </source>
</evidence>
<feature type="transmembrane region" description="Helical" evidence="25">
    <location>
        <begin position="274"/>
        <end position="293"/>
    </location>
</feature>
<protein>
    <recommendedName>
        <fullName evidence="21">Lysosomal dipeptide transporter MFSD1</fullName>
    </recommendedName>
    <alternativeName>
        <fullName evidence="22">Major facilitator superfamily domain-containing protein 1</fullName>
    </alternativeName>
</protein>
<keyword evidence="6 25" id="KW-0472">Membrane</keyword>
<comment type="subcellular location">
    <subcellularLocation>
        <location evidence="1">Lysosome membrane</location>
        <topology evidence="1">Multi-pass membrane protein</topology>
    </subcellularLocation>
</comment>
<comment type="catalytic activity">
    <reaction evidence="17">
        <text>L-arginyl-glycine(out) = L-arginyl-glycine(in)</text>
        <dbReference type="Rhea" id="RHEA:79391"/>
        <dbReference type="ChEBI" id="CHEBI:229955"/>
    </reaction>
</comment>
<comment type="catalytic activity">
    <reaction evidence="11">
        <text>L-alpha-aminoacyl-L-histidine(out) = L-alpha-aminoacyl-L-histidine(in)</text>
        <dbReference type="Rhea" id="RHEA:79375"/>
        <dbReference type="ChEBI" id="CHEBI:229967"/>
    </reaction>
</comment>
<comment type="catalytic activity">
    <reaction evidence="15">
        <text>L-arginyl-L-alpha-amino acid(out) = L-arginyl-L-alpha-amino acid(in)</text>
        <dbReference type="Rhea" id="RHEA:79371"/>
        <dbReference type="ChEBI" id="CHEBI:84315"/>
    </reaction>
</comment>
<dbReference type="SUPFAM" id="SSF103473">
    <property type="entry name" value="MFS general substrate transporter"/>
    <property type="match status" value="1"/>
</dbReference>
<reference evidence="26 27" key="1">
    <citation type="submission" date="2012-04" db="EMBL/GenBank/DDBJ databases">
        <title>The Genome Sequence of Saprolegnia declina VS20.</title>
        <authorList>
            <consortium name="The Broad Institute Genome Sequencing Platform"/>
            <person name="Russ C."/>
            <person name="Nusbaum C."/>
            <person name="Tyler B."/>
            <person name="van West P."/>
            <person name="Dieguez-Uribeondo J."/>
            <person name="de Bruijn I."/>
            <person name="Tripathy S."/>
            <person name="Jiang R."/>
            <person name="Young S.K."/>
            <person name="Zeng Q."/>
            <person name="Gargeya S."/>
            <person name="Fitzgerald M."/>
            <person name="Haas B."/>
            <person name="Abouelleil A."/>
            <person name="Alvarado L."/>
            <person name="Arachchi H.M."/>
            <person name="Berlin A."/>
            <person name="Chapman S.B."/>
            <person name="Goldberg J."/>
            <person name="Griggs A."/>
            <person name="Gujja S."/>
            <person name="Hansen M."/>
            <person name="Howarth C."/>
            <person name="Imamovic A."/>
            <person name="Larimer J."/>
            <person name="McCowen C."/>
            <person name="Montmayeur A."/>
            <person name="Murphy C."/>
            <person name="Neiman D."/>
            <person name="Pearson M."/>
            <person name="Priest M."/>
            <person name="Roberts A."/>
            <person name="Saif S."/>
            <person name="Shea T."/>
            <person name="Sisk P."/>
            <person name="Sykes S."/>
            <person name="Wortman J."/>
            <person name="Nusbaum C."/>
            <person name="Birren B."/>
        </authorList>
    </citation>
    <scope>NUCLEOTIDE SEQUENCE [LARGE SCALE GENOMIC DNA]</scope>
    <source>
        <strain evidence="26 27">VS20</strain>
    </source>
</reference>
<evidence type="ECO:0000256" key="8">
    <source>
        <dbReference type="ARBA" id="ARBA00044876"/>
    </source>
</evidence>
<dbReference type="OMA" id="CMSISTA"/>
<dbReference type="VEuPathDB" id="FungiDB:SDRG_16333"/>
<keyword evidence="3" id="KW-0813">Transport</keyword>
<evidence type="ECO:0000256" key="15">
    <source>
        <dbReference type="ARBA" id="ARBA00044899"/>
    </source>
</evidence>
<feature type="transmembrane region" description="Helical" evidence="25">
    <location>
        <begin position="135"/>
        <end position="156"/>
    </location>
</feature>
<evidence type="ECO:0000256" key="22">
    <source>
        <dbReference type="ARBA" id="ARBA00045018"/>
    </source>
</evidence>
<evidence type="ECO:0000256" key="14">
    <source>
        <dbReference type="ARBA" id="ARBA00044898"/>
    </source>
</evidence>
<evidence type="ECO:0000256" key="1">
    <source>
        <dbReference type="ARBA" id="ARBA00004155"/>
    </source>
</evidence>
<evidence type="ECO:0000313" key="27">
    <source>
        <dbReference type="Proteomes" id="UP000030762"/>
    </source>
</evidence>
<evidence type="ECO:0000256" key="25">
    <source>
        <dbReference type="SAM" id="Phobius"/>
    </source>
</evidence>
<dbReference type="eggNOG" id="KOG4686">
    <property type="taxonomic scope" value="Eukaryota"/>
</dbReference>
<evidence type="ECO:0000256" key="16">
    <source>
        <dbReference type="ARBA" id="ARBA00044900"/>
    </source>
</evidence>
<comment type="catalytic activity">
    <reaction evidence="10">
        <text>L-alpha-aminoacyl-L-arginine(out) = L-alpha-aminoacyl-L-arginine(in)</text>
        <dbReference type="Rhea" id="RHEA:79367"/>
        <dbReference type="ChEBI" id="CHEBI:229968"/>
    </reaction>
</comment>
<comment type="catalytic activity">
    <reaction evidence="13">
        <text>L-alpha-aminoacyl-L-lysine(out) = L-alpha-aminoacyl-L-lysine(in)</text>
        <dbReference type="Rhea" id="RHEA:79383"/>
        <dbReference type="ChEBI" id="CHEBI:229966"/>
    </reaction>
</comment>
<evidence type="ECO:0000256" key="17">
    <source>
        <dbReference type="ARBA" id="ARBA00044903"/>
    </source>
</evidence>
<dbReference type="OrthoDB" id="424834at2759"/>
<comment type="function">
    <text evidence="23">Lysosomal dipeptide uniporter that selectively exports lysine, arginine or histidine-containing dipeptides with a net positive charge from the lysosome lumen into the cytosol. Could play a role in a specific type of protein O-glycosylation indirectly regulating macrophages migration and tissue invasion. Also essential for liver homeostasis.</text>
</comment>
<comment type="catalytic activity">
    <reaction evidence="14">
        <text>L-aspartyl-L-lysine(out) = L-aspartyl-L-lysine(in)</text>
        <dbReference type="Rhea" id="RHEA:79411"/>
        <dbReference type="ChEBI" id="CHEBI:229953"/>
    </reaction>
</comment>
<accession>T0R1E3</accession>
<feature type="transmembrane region" description="Helical" evidence="25">
    <location>
        <begin position="395"/>
        <end position="419"/>
    </location>
</feature>
<evidence type="ECO:0000256" key="21">
    <source>
        <dbReference type="ARBA" id="ARBA00044985"/>
    </source>
</evidence>
<evidence type="ECO:0000256" key="5">
    <source>
        <dbReference type="ARBA" id="ARBA00022989"/>
    </source>
</evidence>
<comment type="catalytic activity">
    <reaction evidence="16">
        <text>L-lysyl-L-lysine(out) = L-lysyl-L-lysine(in)</text>
        <dbReference type="Rhea" id="RHEA:79403"/>
        <dbReference type="ChEBI" id="CHEBI:229956"/>
    </reaction>
</comment>
<evidence type="ECO:0000256" key="2">
    <source>
        <dbReference type="ARBA" id="ARBA00008335"/>
    </source>
</evidence>
<feature type="transmembrane region" description="Helical" evidence="25">
    <location>
        <begin position="103"/>
        <end position="123"/>
    </location>
</feature>
<keyword evidence="7" id="KW-0458">Lysosome</keyword>
<feature type="transmembrane region" description="Helical" evidence="25">
    <location>
        <begin position="313"/>
        <end position="333"/>
    </location>
</feature>
<evidence type="ECO:0000256" key="9">
    <source>
        <dbReference type="ARBA" id="ARBA00044878"/>
    </source>
</evidence>
<comment type="catalytic activity">
    <reaction evidence="12">
        <text>L-lysyl-L-alpha-amino acid(out) = L-lysyl-L-alpha-amino acid(in)</text>
        <dbReference type="Rhea" id="RHEA:79387"/>
        <dbReference type="ChEBI" id="CHEBI:229965"/>
    </reaction>
</comment>
<comment type="catalytic activity">
    <reaction evidence="9">
        <text>L-histidyl-glycine(out) = L-histidyl-glycine(in)</text>
        <dbReference type="Rhea" id="RHEA:79395"/>
        <dbReference type="ChEBI" id="CHEBI:229957"/>
    </reaction>
</comment>
<evidence type="ECO:0000256" key="11">
    <source>
        <dbReference type="ARBA" id="ARBA00044884"/>
    </source>
</evidence>
<comment type="catalytic activity">
    <reaction evidence="18">
        <text>L-histidyl-L-alpha-amino acid(out) = L-histidyl-L-alpha-amino acid(in)</text>
        <dbReference type="Rhea" id="RHEA:79379"/>
        <dbReference type="ChEBI" id="CHEBI:229964"/>
    </reaction>
</comment>
<evidence type="ECO:0000256" key="19">
    <source>
        <dbReference type="ARBA" id="ARBA00044919"/>
    </source>
</evidence>
<keyword evidence="5 25" id="KW-1133">Transmembrane helix</keyword>
<evidence type="ECO:0000256" key="13">
    <source>
        <dbReference type="ARBA" id="ARBA00044893"/>
    </source>
</evidence>
<dbReference type="GO" id="GO:0005765">
    <property type="term" value="C:lysosomal membrane"/>
    <property type="evidence" value="ECO:0007669"/>
    <property type="project" value="UniProtKB-SubCell"/>
</dbReference>
<keyword evidence="27" id="KW-1185">Reference proteome</keyword>
<comment type="subunit">
    <text evidence="24">Homodimer. Interacts with lysosomal protein GLMP (via lumenal domain); the interaction starts while both proteins are still in the endoplasmic reticulum and is required for stabilization of MFSD1 in lysosomes but has no direct effect on its targeting to lysosomes or transporter activity.</text>
</comment>
<feature type="transmembrane region" description="Helical" evidence="25">
    <location>
        <begin position="365"/>
        <end position="388"/>
    </location>
</feature>
<feature type="transmembrane region" description="Helical" evidence="25">
    <location>
        <begin position="340"/>
        <end position="359"/>
    </location>
</feature>
<dbReference type="RefSeq" id="XP_008620760.1">
    <property type="nucleotide sequence ID" value="XM_008622538.1"/>
</dbReference>
<dbReference type="Gene3D" id="1.20.1250.20">
    <property type="entry name" value="MFS general substrate transporter like domains"/>
    <property type="match status" value="2"/>
</dbReference>
<evidence type="ECO:0000256" key="7">
    <source>
        <dbReference type="ARBA" id="ARBA00023228"/>
    </source>
</evidence>
<dbReference type="GeneID" id="19957060"/>
<name>T0R1E3_SAPDV</name>
<comment type="catalytic activity">
    <reaction evidence="19">
        <text>L-alanyl-L-lysine(out) = L-alanyl-L-lysine(in)</text>
        <dbReference type="Rhea" id="RHEA:79415"/>
        <dbReference type="ChEBI" id="CHEBI:192470"/>
    </reaction>
</comment>
<organism evidence="26 27">
    <name type="scientific">Saprolegnia diclina (strain VS20)</name>
    <dbReference type="NCBI Taxonomy" id="1156394"/>
    <lineage>
        <taxon>Eukaryota</taxon>
        <taxon>Sar</taxon>
        <taxon>Stramenopiles</taxon>
        <taxon>Oomycota</taxon>
        <taxon>Saprolegniomycetes</taxon>
        <taxon>Saprolegniales</taxon>
        <taxon>Saprolegniaceae</taxon>
        <taxon>Saprolegnia</taxon>
    </lineage>
</organism>
<evidence type="ECO:0000313" key="26">
    <source>
        <dbReference type="EMBL" id="EQC25818.1"/>
    </source>
</evidence>
<feature type="transmembrane region" description="Helical" evidence="25">
    <location>
        <begin position="196"/>
        <end position="217"/>
    </location>
</feature>
<gene>
    <name evidence="26" type="ORF">SDRG_16333</name>
</gene>
<dbReference type="InterPro" id="IPR011701">
    <property type="entry name" value="MFS"/>
</dbReference>
<dbReference type="AlphaFoldDB" id="T0R1E3"/>
<proteinExistence type="inferred from homology"/>
<dbReference type="InterPro" id="IPR036259">
    <property type="entry name" value="MFS_trans_sf"/>
</dbReference>
<feature type="transmembrane region" description="Helical" evidence="25">
    <location>
        <begin position="431"/>
        <end position="450"/>
    </location>
</feature>
<dbReference type="PANTHER" id="PTHR23512">
    <property type="entry name" value="MAJOR FACILITATOR SUPERFAMILY DOMAIN-CONTAINING PROTEIN 1"/>
    <property type="match status" value="1"/>
</dbReference>
<evidence type="ECO:0000256" key="23">
    <source>
        <dbReference type="ARBA" id="ARBA00045709"/>
    </source>
</evidence>